<dbReference type="Pfam" id="PF13920">
    <property type="entry name" value="zf-C3HC4_3"/>
    <property type="match status" value="1"/>
</dbReference>
<dbReference type="AlphaFoldDB" id="A0ABC8XMB1"/>
<evidence type="ECO:0000259" key="3">
    <source>
        <dbReference type="PROSITE" id="PS50089"/>
    </source>
</evidence>
<dbReference type="PANTHER" id="PTHR46519:SF5">
    <property type="entry name" value="RING_U-BOX SUPERFAMILY PROTEIN"/>
    <property type="match status" value="1"/>
</dbReference>
<organism evidence="4 5">
    <name type="scientific">Urochloa decumbens</name>
    <dbReference type="NCBI Taxonomy" id="240449"/>
    <lineage>
        <taxon>Eukaryota</taxon>
        <taxon>Viridiplantae</taxon>
        <taxon>Streptophyta</taxon>
        <taxon>Embryophyta</taxon>
        <taxon>Tracheophyta</taxon>
        <taxon>Spermatophyta</taxon>
        <taxon>Magnoliopsida</taxon>
        <taxon>Liliopsida</taxon>
        <taxon>Poales</taxon>
        <taxon>Poaceae</taxon>
        <taxon>PACMAD clade</taxon>
        <taxon>Panicoideae</taxon>
        <taxon>Panicodae</taxon>
        <taxon>Paniceae</taxon>
        <taxon>Melinidinae</taxon>
        <taxon>Urochloa</taxon>
    </lineage>
</organism>
<dbReference type="SUPFAM" id="SSF57850">
    <property type="entry name" value="RING/U-box"/>
    <property type="match status" value="1"/>
</dbReference>
<dbReference type="InterPro" id="IPR001841">
    <property type="entry name" value="Znf_RING"/>
</dbReference>
<keyword evidence="1" id="KW-0862">Zinc</keyword>
<protein>
    <recommendedName>
        <fullName evidence="3">RING-type domain-containing protein</fullName>
    </recommendedName>
</protein>
<accession>A0ABC8XMB1</accession>
<feature type="region of interest" description="Disordered" evidence="2">
    <location>
        <begin position="358"/>
        <end position="380"/>
    </location>
</feature>
<feature type="region of interest" description="Disordered" evidence="2">
    <location>
        <begin position="183"/>
        <end position="204"/>
    </location>
</feature>
<feature type="compositionally biased region" description="Basic and acidic residues" evidence="2">
    <location>
        <begin position="227"/>
        <end position="239"/>
    </location>
</feature>
<feature type="region of interest" description="Disordered" evidence="2">
    <location>
        <begin position="1"/>
        <end position="21"/>
    </location>
</feature>
<name>A0ABC8XMB1_9POAL</name>
<dbReference type="PROSITE" id="PS50089">
    <property type="entry name" value="ZF_RING_2"/>
    <property type="match status" value="1"/>
</dbReference>
<dbReference type="GO" id="GO:0008270">
    <property type="term" value="F:zinc ion binding"/>
    <property type="evidence" value="ECO:0007669"/>
    <property type="project" value="UniProtKB-KW"/>
</dbReference>
<feature type="compositionally biased region" description="Basic and acidic residues" evidence="2">
    <location>
        <begin position="184"/>
        <end position="195"/>
    </location>
</feature>
<feature type="domain" description="RING-type" evidence="3">
    <location>
        <begin position="519"/>
        <end position="558"/>
    </location>
</feature>
<evidence type="ECO:0000313" key="4">
    <source>
        <dbReference type="EMBL" id="CAL4928591.1"/>
    </source>
</evidence>
<dbReference type="InterPro" id="IPR013083">
    <property type="entry name" value="Znf_RING/FYVE/PHD"/>
</dbReference>
<evidence type="ECO:0000256" key="1">
    <source>
        <dbReference type="PROSITE-ProRule" id="PRU00175"/>
    </source>
</evidence>
<feature type="compositionally biased region" description="Polar residues" evidence="2">
    <location>
        <begin position="240"/>
        <end position="260"/>
    </location>
</feature>
<feature type="region of interest" description="Disordered" evidence="2">
    <location>
        <begin position="227"/>
        <end position="269"/>
    </location>
</feature>
<dbReference type="PANTHER" id="PTHR46519">
    <property type="entry name" value="RING/U-BOX SUPERFAMILY PROTEIN"/>
    <property type="match status" value="1"/>
</dbReference>
<sequence length="571" mass="64246">MMEEEGGGKMMISRRRGWSGSGGESSLMAHWLRRRQACEQMEMDRRDRESELIALARLHAVSSMLDAYDSSGGGGGGRRRARSPERALVRRIAREWEGMAMGMAATATATAAAAATTTDHHGRRMGPTNDESHPVSMAAATQELGQQSQYPASRLMREEGRFQAETSDSVHVTDVLPRAQVVSHIEDDTHGHEIQTNRSLENDEALPIVESTVPDGNHALQNEFSQHYEEYSDHSRSSEQDTASTSSDASGNSMQQQAETTDLPWSREDGHDSVLLHREEEWHVIESREEEPAQYWQSGPSSFNSTRNRFFRPPDDDVYGVELRELLSRRSVSNLLSSGFRESLDQLIRSYVERQEEHDWGDLEGQRPSTAGSGLLNEDRVEIRMDEATRAESSDDAAPQPSNVLLSDQALFPQQRQWQMQLGHRNWSQHSMHRSEFAQEDWDAIHVLRDELSGVQRGMSSMQQMLEACMEMQIELQRSIKQEVSAALNRSLTMHTGEETSSREEEDGSQWKLARKGTCCVCCDNQIDSLLYRCGHMCTCSKCASELLHGVGKCPLCRAPIVEVVRAYCIL</sequence>
<reference evidence="5" key="1">
    <citation type="submission" date="2024-06" db="EMBL/GenBank/DDBJ databases">
        <authorList>
            <person name="Ryan C."/>
        </authorList>
    </citation>
    <scope>NUCLEOTIDE SEQUENCE [LARGE SCALE GENOMIC DNA]</scope>
</reference>
<keyword evidence="1" id="KW-0479">Metal-binding</keyword>
<evidence type="ECO:0000256" key="2">
    <source>
        <dbReference type="SAM" id="MobiDB-lite"/>
    </source>
</evidence>
<dbReference type="Gene3D" id="3.30.40.10">
    <property type="entry name" value="Zinc/RING finger domain, C3HC4 (zinc finger)"/>
    <property type="match status" value="1"/>
</dbReference>
<proteinExistence type="predicted"/>
<evidence type="ECO:0000313" key="5">
    <source>
        <dbReference type="Proteomes" id="UP001497457"/>
    </source>
</evidence>
<keyword evidence="5" id="KW-1185">Reference proteome</keyword>
<gene>
    <name evidence="4" type="ORF">URODEC1_LOCUS25282</name>
</gene>
<reference evidence="4 5" key="2">
    <citation type="submission" date="2024-10" db="EMBL/GenBank/DDBJ databases">
        <authorList>
            <person name="Ryan C."/>
        </authorList>
    </citation>
    <scope>NUCLEOTIDE SEQUENCE [LARGE SCALE GENOMIC DNA]</scope>
</reference>
<dbReference type="EMBL" id="OZ075125">
    <property type="protein sequence ID" value="CAL4928591.1"/>
    <property type="molecule type" value="Genomic_DNA"/>
</dbReference>
<dbReference type="Proteomes" id="UP001497457">
    <property type="component" value="Chromosome 15b"/>
</dbReference>
<keyword evidence="1" id="KW-0863">Zinc-finger</keyword>
<dbReference type="CDD" id="cd16647">
    <property type="entry name" value="mRING-HC-C3HC5_NEU1"/>
    <property type="match status" value="1"/>
</dbReference>